<evidence type="ECO:0000256" key="2">
    <source>
        <dbReference type="ARBA" id="ARBA00022723"/>
    </source>
</evidence>
<dbReference type="InterPro" id="IPR036909">
    <property type="entry name" value="Cyt_c-like_dom_sf"/>
</dbReference>
<dbReference type="Proteomes" id="UP000198539">
    <property type="component" value="Unassembled WGS sequence"/>
</dbReference>
<dbReference type="Gene3D" id="1.10.760.10">
    <property type="entry name" value="Cytochrome c-like domain"/>
    <property type="match status" value="1"/>
</dbReference>
<evidence type="ECO:0000313" key="7">
    <source>
        <dbReference type="Proteomes" id="UP000198539"/>
    </source>
</evidence>
<evidence type="ECO:0000313" key="6">
    <source>
        <dbReference type="EMBL" id="SDW07316.1"/>
    </source>
</evidence>
<reference evidence="6 7" key="1">
    <citation type="submission" date="2016-10" db="EMBL/GenBank/DDBJ databases">
        <authorList>
            <person name="de Groot N.N."/>
        </authorList>
    </citation>
    <scope>NUCLEOTIDE SEQUENCE [LARGE SCALE GENOMIC DNA]</scope>
    <source>
        <strain evidence="6 7">CGMCC 1.8894</strain>
    </source>
</reference>
<gene>
    <name evidence="6" type="ORF">SAMN04488238_10127</name>
</gene>
<dbReference type="GO" id="GO:0046872">
    <property type="term" value="F:metal ion binding"/>
    <property type="evidence" value="ECO:0007669"/>
    <property type="project" value="UniProtKB-KW"/>
</dbReference>
<dbReference type="RefSeq" id="WP_223814141.1">
    <property type="nucleotide sequence ID" value="NZ_CP061498.1"/>
</dbReference>
<dbReference type="AlphaFoldDB" id="A0A1H2QJJ1"/>
<keyword evidence="1 4" id="KW-0349">Heme</keyword>
<dbReference type="GO" id="GO:0009055">
    <property type="term" value="F:electron transfer activity"/>
    <property type="evidence" value="ECO:0007669"/>
    <property type="project" value="InterPro"/>
</dbReference>
<evidence type="ECO:0000256" key="1">
    <source>
        <dbReference type="ARBA" id="ARBA00022617"/>
    </source>
</evidence>
<dbReference type="STRING" id="564137.SAMN04488238_10127"/>
<dbReference type="SUPFAM" id="SSF46626">
    <property type="entry name" value="Cytochrome c"/>
    <property type="match status" value="1"/>
</dbReference>
<keyword evidence="7" id="KW-1185">Reference proteome</keyword>
<name>A0A1H2QJJ1_9RHOB</name>
<feature type="domain" description="Cytochrome c" evidence="5">
    <location>
        <begin position="25"/>
        <end position="140"/>
    </location>
</feature>
<keyword evidence="3 4" id="KW-0408">Iron</keyword>
<keyword evidence="2 4" id="KW-0479">Metal-binding</keyword>
<dbReference type="EMBL" id="FNOM01000001">
    <property type="protein sequence ID" value="SDW07316.1"/>
    <property type="molecule type" value="Genomic_DNA"/>
</dbReference>
<organism evidence="6 7">
    <name type="scientific">Roseicitreum antarcticum</name>
    <dbReference type="NCBI Taxonomy" id="564137"/>
    <lineage>
        <taxon>Bacteria</taxon>
        <taxon>Pseudomonadati</taxon>
        <taxon>Pseudomonadota</taxon>
        <taxon>Alphaproteobacteria</taxon>
        <taxon>Rhodobacterales</taxon>
        <taxon>Paracoccaceae</taxon>
        <taxon>Roseicitreum</taxon>
    </lineage>
</organism>
<sequence length="150" mass="16123">MTHTKFFGIAAMIATPLFGGAGMAQDAAEGERGFRQCASCHGIVADDGTVIQRLGRIGPNLWGVPGRQAGTDAEFRNYSDGMVAAGEMGLEWNEEDFTVYLANQTEFLREYTGDSSVRSNMNHRLRGEAADIWAYLVSVSPEVEATPAGG</sequence>
<evidence type="ECO:0000259" key="5">
    <source>
        <dbReference type="PROSITE" id="PS51007"/>
    </source>
</evidence>
<evidence type="ECO:0000256" key="4">
    <source>
        <dbReference type="PROSITE-ProRule" id="PRU00433"/>
    </source>
</evidence>
<proteinExistence type="predicted"/>
<dbReference type="PROSITE" id="PS51007">
    <property type="entry name" value="CYTC"/>
    <property type="match status" value="1"/>
</dbReference>
<evidence type="ECO:0000256" key="3">
    <source>
        <dbReference type="ARBA" id="ARBA00023004"/>
    </source>
</evidence>
<dbReference type="GO" id="GO:0020037">
    <property type="term" value="F:heme binding"/>
    <property type="evidence" value="ECO:0007669"/>
    <property type="project" value="InterPro"/>
</dbReference>
<dbReference type="InterPro" id="IPR009056">
    <property type="entry name" value="Cyt_c-like_dom"/>
</dbReference>
<accession>A0A1H2QJJ1</accession>
<protein>
    <submittedName>
        <fullName evidence="6">Cytochrome c</fullName>
    </submittedName>
</protein>